<evidence type="ECO:0000313" key="2">
    <source>
        <dbReference type="EMBL" id="AVP95882.1"/>
    </source>
</evidence>
<keyword evidence="2" id="KW-0548">Nucleotidyltransferase</keyword>
<keyword evidence="2" id="KW-0808">Transferase</keyword>
<reference evidence="2 3" key="2">
    <citation type="submission" date="2018-03" db="EMBL/GenBank/DDBJ databases">
        <authorList>
            <person name="Keele B.F."/>
        </authorList>
    </citation>
    <scope>NUCLEOTIDE SEQUENCE [LARGE SCALE GENOMIC DNA]</scope>
    <source>
        <strain evidence="2 3">D13</strain>
    </source>
</reference>
<dbReference type="KEGG" id="xba:C7S18_01115"/>
<feature type="transmembrane region" description="Helical" evidence="1">
    <location>
        <begin position="40"/>
        <end position="57"/>
    </location>
</feature>
<feature type="transmembrane region" description="Helical" evidence="1">
    <location>
        <begin position="64"/>
        <end position="83"/>
    </location>
</feature>
<name>A0A2P1PM22_9GAMM</name>
<sequence length="113" mass="12156">MLAALIHLLPVAGVLGAERLQTLYRPGDLGPTEVLLLQHRALLFGVFAMGLLVAVFQPNWRIPTAGMTLLSVLGFLVLAGLNRDAVNPALLRVVIADLIALPALVVVIWMSKR</sequence>
<keyword evidence="1" id="KW-1133">Transmembrane helix</keyword>
<evidence type="ECO:0000256" key="1">
    <source>
        <dbReference type="SAM" id="Phobius"/>
    </source>
</evidence>
<accession>A0A2P1PM22</accession>
<dbReference type="AlphaFoldDB" id="A0A2P1PM22"/>
<organism evidence="2 3">
    <name type="scientific">Ahniella affigens</name>
    <dbReference type="NCBI Taxonomy" id="2021234"/>
    <lineage>
        <taxon>Bacteria</taxon>
        <taxon>Pseudomonadati</taxon>
        <taxon>Pseudomonadota</taxon>
        <taxon>Gammaproteobacteria</taxon>
        <taxon>Lysobacterales</taxon>
        <taxon>Rhodanobacteraceae</taxon>
        <taxon>Ahniella</taxon>
    </lineage>
</organism>
<protein>
    <submittedName>
        <fullName evidence="2">Phosphopantetheine adenylyltransferase</fullName>
    </submittedName>
</protein>
<keyword evidence="1" id="KW-0472">Membrane</keyword>
<dbReference type="GO" id="GO:0016779">
    <property type="term" value="F:nucleotidyltransferase activity"/>
    <property type="evidence" value="ECO:0007669"/>
    <property type="project" value="UniProtKB-KW"/>
</dbReference>
<evidence type="ECO:0000313" key="3">
    <source>
        <dbReference type="Proteomes" id="UP000241074"/>
    </source>
</evidence>
<keyword evidence="3" id="KW-1185">Reference proteome</keyword>
<feature type="transmembrane region" description="Helical" evidence="1">
    <location>
        <begin position="89"/>
        <end position="110"/>
    </location>
</feature>
<gene>
    <name evidence="2" type="ORF">C7S18_01115</name>
</gene>
<dbReference type="EMBL" id="CP027860">
    <property type="protein sequence ID" value="AVP95882.1"/>
    <property type="molecule type" value="Genomic_DNA"/>
</dbReference>
<dbReference type="Proteomes" id="UP000241074">
    <property type="component" value="Chromosome"/>
</dbReference>
<reference evidence="2 3" key="1">
    <citation type="submission" date="2018-03" db="EMBL/GenBank/DDBJ databases">
        <title>Ahniella affigens gen. nov., sp. nov., a gammaproteobacterium isolated from sandy soil near a stream.</title>
        <authorList>
            <person name="Ko Y."/>
            <person name="Kim J.-H."/>
        </authorList>
    </citation>
    <scope>NUCLEOTIDE SEQUENCE [LARGE SCALE GENOMIC DNA]</scope>
    <source>
        <strain evidence="2 3">D13</strain>
    </source>
</reference>
<keyword evidence="1" id="KW-0812">Transmembrane</keyword>
<proteinExistence type="predicted"/>